<dbReference type="PROSITE" id="PS51257">
    <property type="entry name" value="PROKAR_LIPOPROTEIN"/>
    <property type="match status" value="1"/>
</dbReference>
<evidence type="ECO:0000313" key="3">
    <source>
        <dbReference type="Proteomes" id="UP001501586"/>
    </source>
</evidence>
<evidence type="ECO:0000256" key="1">
    <source>
        <dbReference type="SAM" id="MobiDB-lite"/>
    </source>
</evidence>
<keyword evidence="3" id="KW-1185">Reference proteome</keyword>
<organism evidence="2 3">
    <name type="scientific">Brevibacterium daeguense</name>
    <dbReference type="NCBI Taxonomy" id="909936"/>
    <lineage>
        <taxon>Bacteria</taxon>
        <taxon>Bacillati</taxon>
        <taxon>Actinomycetota</taxon>
        <taxon>Actinomycetes</taxon>
        <taxon>Micrococcales</taxon>
        <taxon>Brevibacteriaceae</taxon>
        <taxon>Brevibacterium</taxon>
    </lineage>
</organism>
<evidence type="ECO:0000313" key="2">
    <source>
        <dbReference type="EMBL" id="GAA4283800.1"/>
    </source>
</evidence>
<feature type="compositionally biased region" description="Polar residues" evidence="1">
    <location>
        <begin position="54"/>
        <end position="64"/>
    </location>
</feature>
<proteinExistence type="predicted"/>
<comment type="caution">
    <text evidence="2">The sequence shown here is derived from an EMBL/GenBank/DDBJ whole genome shotgun (WGS) entry which is preliminary data.</text>
</comment>
<reference evidence="3" key="1">
    <citation type="journal article" date="2019" name="Int. J. Syst. Evol. Microbiol.">
        <title>The Global Catalogue of Microorganisms (GCM) 10K type strain sequencing project: providing services to taxonomists for standard genome sequencing and annotation.</title>
        <authorList>
            <consortium name="The Broad Institute Genomics Platform"/>
            <consortium name="The Broad Institute Genome Sequencing Center for Infectious Disease"/>
            <person name="Wu L."/>
            <person name="Ma J."/>
        </authorList>
    </citation>
    <scope>NUCLEOTIDE SEQUENCE [LARGE SCALE GENOMIC DNA]</scope>
    <source>
        <strain evidence="3">JCM 17458</strain>
    </source>
</reference>
<accession>A0ABP8EIT4</accession>
<dbReference type="Proteomes" id="UP001501586">
    <property type="component" value="Unassembled WGS sequence"/>
</dbReference>
<feature type="region of interest" description="Disordered" evidence="1">
    <location>
        <begin position="37"/>
        <end position="120"/>
    </location>
</feature>
<sequence length="120" mass="12575">MRDIPIYGGVDYIRHMKTHVFAVIAASAAIVLSGCGSTGSDAESLEVEAKEQEQSPSSEPTPLTQAEWAEMCLPDGTDPDSPRCTEDMGSGASAEEGSAFDGVQGGVGSVPNHRLRVDYS</sequence>
<protein>
    <submittedName>
        <fullName evidence="2">Uncharacterized protein</fullName>
    </submittedName>
</protein>
<name>A0ABP8EIT4_9MICO</name>
<dbReference type="EMBL" id="BAABAZ010000004">
    <property type="protein sequence ID" value="GAA4283800.1"/>
    <property type="molecule type" value="Genomic_DNA"/>
</dbReference>
<gene>
    <name evidence="2" type="ORF">GCM10022261_13310</name>
</gene>